<keyword evidence="4" id="KW-1185">Reference proteome</keyword>
<keyword evidence="2" id="KW-0472">Membrane</keyword>
<keyword evidence="2" id="KW-1133">Transmembrane helix</keyword>
<feature type="region of interest" description="Disordered" evidence="1">
    <location>
        <begin position="1"/>
        <end position="31"/>
    </location>
</feature>
<organism evidence="3 4">
    <name type="scientific">Cercophora scortea</name>
    <dbReference type="NCBI Taxonomy" id="314031"/>
    <lineage>
        <taxon>Eukaryota</taxon>
        <taxon>Fungi</taxon>
        <taxon>Dikarya</taxon>
        <taxon>Ascomycota</taxon>
        <taxon>Pezizomycotina</taxon>
        <taxon>Sordariomycetes</taxon>
        <taxon>Sordariomycetidae</taxon>
        <taxon>Sordariales</taxon>
        <taxon>Lasiosphaeriaceae</taxon>
        <taxon>Cercophora</taxon>
    </lineage>
</organism>
<dbReference type="Proteomes" id="UP001286456">
    <property type="component" value="Unassembled WGS sequence"/>
</dbReference>
<evidence type="ECO:0000256" key="2">
    <source>
        <dbReference type="SAM" id="Phobius"/>
    </source>
</evidence>
<evidence type="ECO:0000313" key="3">
    <source>
        <dbReference type="EMBL" id="KAK3323258.1"/>
    </source>
</evidence>
<proteinExistence type="predicted"/>
<gene>
    <name evidence="3" type="ORF">B0T19DRAFT_425542</name>
</gene>
<protein>
    <submittedName>
        <fullName evidence="3">Uncharacterized protein</fullName>
    </submittedName>
</protein>
<dbReference type="EMBL" id="JAUEPO010000004">
    <property type="protein sequence ID" value="KAK3323258.1"/>
    <property type="molecule type" value="Genomic_DNA"/>
</dbReference>
<evidence type="ECO:0000256" key="1">
    <source>
        <dbReference type="SAM" id="MobiDB-lite"/>
    </source>
</evidence>
<accession>A0AAE0IE47</accession>
<name>A0AAE0IE47_9PEZI</name>
<reference evidence="3" key="2">
    <citation type="submission" date="2023-06" db="EMBL/GenBank/DDBJ databases">
        <authorList>
            <consortium name="Lawrence Berkeley National Laboratory"/>
            <person name="Haridas S."/>
            <person name="Hensen N."/>
            <person name="Bonometti L."/>
            <person name="Westerberg I."/>
            <person name="Brannstrom I.O."/>
            <person name="Guillou S."/>
            <person name="Cros-Aarteil S."/>
            <person name="Calhoun S."/>
            <person name="Kuo A."/>
            <person name="Mondo S."/>
            <person name="Pangilinan J."/>
            <person name="Riley R."/>
            <person name="Labutti K."/>
            <person name="Andreopoulos B."/>
            <person name="Lipzen A."/>
            <person name="Chen C."/>
            <person name="Yanf M."/>
            <person name="Daum C."/>
            <person name="Ng V."/>
            <person name="Clum A."/>
            <person name="Steindorff A."/>
            <person name="Ohm R."/>
            <person name="Martin F."/>
            <person name="Silar P."/>
            <person name="Natvig D."/>
            <person name="Lalanne C."/>
            <person name="Gautier V."/>
            <person name="Ament-Velasquez S.L."/>
            <person name="Kruys A."/>
            <person name="Hutchinson M.I."/>
            <person name="Powell A.J."/>
            <person name="Barry K."/>
            <person name="Miller A.N."/>
            <person name="Grigoriev I.V."/>
            <person name="Debuchy R."/>
            <person name="Gladieux P."/>
            <person name="Thoren M.H."/>
            <person name="Johannesson H."/>
        </authorList>
    </citation>
    <scope>NUCLEOTIDE SEQUENCE</scope>
    <source>
        <strain evidence="3">SMH4131-1</strain>
    </source>
</reference>
<evidence type="ECO:0000313" key="4">
    <source>
        <dbReference type="Proteomes" id="UP001286456"/>
    </source>
</evidence>
<dbReference type="AlphaFoldDB" id="A0AAE0IE47"/>
<sequence>MPVTPRGLDQEEGLSPSSGYPDLDSDVDSDIHNPLNAEELEEEFKASLPQIPYIDPAIMRETMRELKDIYYKKYDYRVKEMNIENDQWRKNKDFLLNTTRAQRDHDLTVTRAQHDHDLKVMKLKHDENLKWRDHELELARIEAAKEEKDQQIELARLKSMKEINNLDQTNRRGFGLEDSRLMAGFLGSLVVMFFMWLIKG</sequence>
<keyword evidence="2" id="KW-0812">Transmembrane</keyword>
<reference evidence="3" key="1">
    <citation type="journal article" date="2023" name="Mol. Phylogenet. Evol.">
        <title>Genome-scale phylogeny and comparative genomics of the fungal order Sordariales.</title>
        <authorList>
            <person name="Hensen N."/>
            <person name="Bonometti L."/>
            <person name="Westerberg I."/>
            <person name="Brannstrom I.O."/>
            <person name="Guillou S."/>
            <person name="Cros-Aarteil S."/>
            <person name="Calhoun S."/>
            <person name="Haridas S."/>
            <person name="Kuo A."/>
            <person name="Mondo S."/>
            <person name="Pangilinan J."/>
            <person name="Riley R."/>
            <person name="LaButti K."/>
            <person name="Andreopoulos B."/>
            <person name="Lipzen A."/>
            <person name="Chen C."/>
            <person name="Yan M."/>
            <person name="Daum C."/>
            <person name="Ng V."/>
            <person name="Clum A."/>
            <person name="Steindorff A."/>
            <person name="Ohm R.A."/>
            <person name="Martin F."/>
            <person name="Silar P."/>
            <person name="Natvig D.O."/>
            <person name="Lalanne C."/>
            <person name="Gautier V."/>
            <person name="Ament-Velasquez S.L."/>
            <person name="Kruys A."/>
            <person name="Hutchinson M.I."/>
            <person name="Powell A.J."/>
            <person name="Barry K."/>
            <person name="Miller A.N."/>
            <person name="Grigoriev I.V."/>
            <person name="Debuchy R."/>
            <person name="Gladieux P."/>
            <person name="Hiltunen Thoren M."/>
            <person name="Johannesson H."/>
        </authorList>
    </citation>
    <scope>NUCLEOTIDE SEQUENCE</scope>
    <source>
        <strain evidence="3">SMH4131-1</strain>
    </source>
</reference>
<comment type="caution">
    <text evidence="3">The sequence shown here is derived from an EMBL/GenBank/DDBJ whole genome shotgun (WGS) entry which is preliminary data.</text>
</comment>
<feature type="transmembrane region" description="Helical" evidence="2">
    <location>
        <begin position="181"/>
        <end position="198"/>
    </location>
</feature>